<keyword evidence="4" id="KW-1185">Reference proteome</keyword>
<dbReference type="GO" id="GO:0016020">
    <property type="term" value="C:membrane"/>
    <property type="evidence" value="ECO:0007669"/>
    <property type="project" value="UniProtKB-SubCell"/>
</dbReference>
<dbReference type="InterPro" id="IPR013320">
    <property type="entry name" value="ConA-like_dom_sf"/>
</dbReference>
<evidence type="ECO:0000259" key="2">
    <source>
        <dbReference type="PROSITE" id="PS50025"/>
    </source>
</evidence>
<dbReference type="STRING" id="6573.A0A210QH10"/>
<dbReference type="PANTHER" id="PTHR15036:SF49">
    <property type="entry name" value="AXOTACTIN"/>
    <property type="match status" value="1"/>
</dbReference>
<dbReference type="SUPFAM" id="SSF49899">
    <property type="entry name" value="Concanavalin A-like lectins/glucanases"/>
    <property type="match status" value="1"/>
</dbReference>
<dbReference type="AlphaFoldDB" id="A0A210QH10"/>
<dbReference type="PROSITE" id="PS50025">
    <property type="entry name" value="LAM_G_DOMAIN"/>
    <property type="match status" value="1"/>
</dbReference>
<gene>
    <name evidence="3" type="ORF">KP79_PYT13934</name>
</gene>
<accession>A0A210QH10</accession>
<feature type="domain" description="Laminin G" evidence="2">
    <location>
        <begin position="45"/>
        <end position="217"/>
    </location>
</feature>
<organism evidence="3 4">
    <name type="scientific">Mizuhopecten yessoensis</name>
    <name type="common">Japanese scallop</name>
    <name type="synonym">Patinopecten yessoensis</name>
    <dbReference type="NCBI Taxonomy" id="6573"/>
    <lineage>
        <taxon>Eukaryota</taxon>
        <taxon>Metazoa</taxon>
        <taxon>Spiralia</taxon>
        <taxon>Lophotrochozoa</taxon>
        <taxon>Mollusca</taxon>
        <taxon>Bivalvia</taxon>
        <taxon>Autobranchia</taxon>
        <taxon>Pteriomorphia</taxon>
        <taxon>Pectinida</taxon>
        <taxon>Pectinoidea</taxon>
        <taxon>Pectinidae</taxon>
        <taxon>Mizuhopecten</taxon>
    </lineage>
</organism>
<name>A0A210QH10_MIZYE</name>
<dbReference type="PANTHER" id="PTHR15036">
    <property type="entry name" value="PIKACHURIN-LIKE PROTEIN"/>
    <property type="match status" value="1"/>
</dbReference>
<dbReference type="Proteomes" id="UP000242188">
    <property type="component" value="Unassembled WGS sequence"/>
</dbReference>
<dbReference type="InterPro" id="IPR001791">
    <property type="entry name" value="Laminin_G"/>
</dbReference>
<dbReference type="CDD" id="cd00110">
    <property type="entry name" value="LamG"/>
    <property type="match status" value="1"/>
</dbReference>
<dbReference type="InterPro" id="IPR050372">
    <property type="entry name" value="Neurexin-related_CASP"/>
</dbReference>
<dbReference type="Pfam" id="PF02210">
    <property type="entry name" value="Laminin_G_2"/>
    <property type="match status" value="1"/>
</dbReference>
<protein>
    <submittedName>
        <fullName evidence="3">Laminin subunit alpha</fullName>
    </submittedName>
</protein>
<evidence type="ECO:0000256" key="1">
    <source>
        <dbReference type="PROSITE-ProRule" id="PRU00122"/>
    </source>
</evidence>
<evidence type="ECO:0000313" key="3">
    <source>
        <dbReference type="EMBL" id="OWF48022.1"/>
    </source>
</evidence>
<sequence>MHTCVFSMFQFMSTIYMSVIYLSWLSRASPIDRCKSAISIFSSSGAYIESLNKSRVALPVLQKGFMTGHEMKFEFKTTSPNGVLFHMTPERRQNELVALDIINGHPRYHIRCKQIEATLTLSRIRVDDGKWHKIVFRRRNNRGKLFVDRSPYFHDYRVDCGALTSLTFGGVDPIRKYDSLRRELNTKRGHFMGCIRRVDVSTGVEQSRAQYHGVSECS</sequence>
<comment type="caution">
    <text evidence="1">Lacks conserved residue(s) required for the propagation of feature annotation.</text>
</comment>
<dbReference type="OrthoDB" id="6275838at2759"/>
<dbReference type="Gene3D" id="2.60.120.200">
    <property type="match status" value="1"/>
</dbReference>
<proteinExistence type="predicted"/>
<evidence type="ECO:0000313" key="4">
    <source>
        <dbReference type="Proteomes" id="UP000242188"/>
    </source>
</evidence>
<dbReference type="SMART" id="SM00282">
    <property type="entry name" value="LamG"/>
    <property type="match status" value="1"/>
</dbReference>
<reference evidence="3 4" key="1">
    <citation type="journal article" date="2017" name="Nat. Ecol. Evol.">
        <title>Scallop genome provides insights into evolution of bilaterian karyotype and development.</title>
        <authorList>
            <person name="Wang S."/>
            <person name="Zhang J."/>
            <person name="Jiao W."/>
            <person name="Li J."/>
            <person name="Xun X."/>
            <person name="Sun Y."/>
            <person name="Guo X."/>
            <person name="Huan P."/>
            <person name="Dong B."/>
            <person name="Zhang L."/>
            <person name="Hu X."/>
            <person name="Sun X."/>
            <person name="Wang J."/>
            <person name="Zhao C."/>
            <person name="Wang Y."/>
            <person name="Wang D."/>
            <person name="Huang X."/>
            <person name="Wang R."/>
            <person name="Lv J."/>
            <person name="Li Y."/>
            <person name="Zhang Z."/>
            <person name="Liu B."/>
            <person name="Lu W."/>
            <person name="Hui Y."/>
            <person name="Liang J."/>
            <person name="Zhou Z."/>
            <person name="Hou R."/>
            <person name="Li X."/>
            <person name="Liu Y."/>
            <person name="Li H."/>
            <person name="Ning X."/>
            <person name="Lin Y."/>
            <person name="Zhao L."/>
            <person name="Xing Q."/>
            <person name="Dou J."/>
            <person name="Li Y."/>
            <person name="Mao J."/>
            <person name="Guo H."/>
            <person name="Dou H."/>
            <person name="Li T."/>
            <person name="Mu C."/>
            <person name="Jiang W."/>
            <person name="Fu Q."/>
            <person name="Fu X."/>
            <person name="Miao Y."/>
            <person name="Liu J."/>
            <person name="Yu Q."/>
            <person name="Li R."/>
            <person name="Liao H."/>
            <person name="Li X."/>
            <person name="Kong Y."/>
            <person name="Jiang Z."/>
            <person name="Chourrout D."/>
            <person name="Li R."/>
            <person name="Bao Z."/>
        </authorList>
    </citation>
    <scope>NUCLEOTIDE SEQUENCE [LARGE SCALE GENOMIC DNA]</scope>
    <source>
        <strain evidence="3 4">PY_sf001</strain>
    </source>
</reference>
<comment type="caution">
    <text evidence="3">The sequence shown here is derived from an EMBL/GenBank/DDBJ whole genome shotgun (WGS) entry which is preliminary data.</text>
</comment>
<dbReference type="EMBL" id="NEDP02003738">
    <property type="protein sequence ID" value="OWF48022.1"/>
    <property type="molecule type" value="Genomic_DNA"/>
</dbReference>